<evidence type="ECO:0000256" key="4">
    <source>
        <dbReference type="ARBA" id="ARBA00023163"/>
    </source>
</evidence>
<dbReference type="EMBL" id="LR721775">
    <property type="protein sequence ID" value="VVV59739.1"/>
    <property type="molecule type" value="Genomic_DNA"/>
</dbReference>
<sequence length="230" mass="26138">MARKKLNLAYIAKDSARRVTFKKRKKGLLKKVYELSTLCDVTICAIVYGKNEHTPEIWPEDGAQVLQIIDKFNELPEMEKVKKMLNQEGFLRQRVSKFADELAKLSKENKEVELRQKLFDGMANRRILHGAGIEEVHALVGMVEAKYTMVKAKCELLRAQTLSRAPPSTSLAPLSPLVAMPNHDQSRLTSTDQIRGEQSIDDLLNSIDCSPVEWPYIDPNQWNDSHDYAG</sequence>
<dbReference type="FunFam" id="3.40.1810.10:FF:000024">
    <property type="entry name" value="Agamous-like MADS-box protein AGL80"/>
    <property type="match status" value="1"/>
</dbReference>
<dbReference type="PANTHER" id="PTHR11945:SF387">
    <property type="entry name" value="AGAMOUS-LIKE MADS-BOX PROTEIN AGL80"/>
    <property type="match status" value="1"/>
</dbReference>
<dbReference type="InterPro" id="IPR002100">
    <property type="entry name" value="TF_MADSbox"/>
</dbReference>
<evidence type="ECO:0000313" key="7">
    <source>
        <dbReference type="EMBL" id="VVV59739.1"/>
    </source>
</evidence>
<dbReference type="InterPro" id="IPR033897">
    <property type="entry name" value="SRF-like_MADS-box"/>
</dbReference>
<name>A0A5K0X2N8_9MAGN</name>
<dbReference type="OMA" id="GKEPMNY"/>
<gene>
    <name evidence="7" type="ORF">NYM_LOCUS5069</name>
</gene>
<dbReference type="PANTHER" id="PTHR11945">
    <property type="entry name" value="MADS BOX PROTEIN"/>
    <property type="match status" value="1"/>
</dbReference>
<evidence type="ECO:0000256" key="5">
    <source>
        <dbReference type="ARBA" id="ARBA00023242"/>
    </source>
</evidence>
<dbReference type="CDD" id="cd00266">
    <property type="entry name" value="MADS_SRF_like"/>
    <property type="match status" value="1"/>
</dbReference>
<dbReference type="Gramene" id="NC10G0166150.1">
    <property type="protein sequence ID" value="NC10G0166150.1:cds"/>
    <property type="gene ID" value="NC10G0166150"/>
</dbReference>
<organism evidence="7">
    <name type="scientific">Nymphaea colorata</name>
    <name type="common">pocket water lily</name>
    <dbReference type="NCBI Taxonomy" id="210225"/>
    <lineage>
        <taxon>Eukaryota</taxon>
        <taxon>Viridiplantae</taxon>
        <taxon>Streptophyta</taxon>
        <taxon>Embryophyta</taxon>
        <taxon>Tracheophyta</taxon>
        <taxon>Spermatophyta</taxon>
        <taxon>Magnoliopsida</taxon>
        <taxon>Nymphaeales</taxon>
        <taxon>Nymphaeaceae</taxon>
        <taxon>Nymphaea</taxon>
    </lineage>
</organism>
<dbReference type="OrthoDB" id="762064at2759"/>
<proteinExistence type="predicted"/>
<evidence type="ECO:0000256" key="3">
    <source>
        <dbReference type="ARBA" id="ARBA00023125"/>
    </source>
</evidence>
<dbReference type="SMART" id="SM00432">
    <property type="entry name" value="MADS"/>
    <property type="match status" value="1"/>
</dbReference>
<dbReference type="Gene3D" id="3.40.1810.10">
    <property type="entry name" value="Transcription factor, MADS-box"/>
    <property type="match status" value="1"/>
</dbReference>
<dbReference type="GO" id="GO:0046983">
    <property type="term" value="F:protein dimerization activity"/>
    <property type="evidence" value="ECO:0007669"/>
    <property type="project" value="InterPro"/>
</dbReference>
<protein>
    <recommendedName>
        <fullName evidence="6">MADS-box domain-containing protein</fullName>
    </recommendedName>
</protein>
<dbReference type="PROSITE" id="PS50066">
    <property type="entry name" value="MADS_BOX_2"/>
    <property type="match status" value="1"/>
</dbReference>
<dbReference type="PRINTS" id="PR00404">
    <property type="entry name" value="MADSDOMAIN"/>
</dbReference>
<dbReference type="AlphaFoldDB" id="A0A5K0X2N8"/>
<accession>A0A5K0X2N8</accession>
<comment type="subcellular location">
    <subcellularLocation>
        <location evidence="1">Nucleus</location>
    </subcellularLocation>
</comment>
<keyword evidence="4" id="KW-0804">Transcription</keyword>
<reference evidence="7" key="1">
    <citation type="submission" date="2019-09" db="EMBL/GenBank/DDBJ databases">
        <authorList>
            <person name="Zhang L."/>
        </authorList>
    </citation>
    <scope>NUCLEOTIDE SEQUENCE</scope>
</reference>
<evidence type="ECO:0000256" key="1">
    <source>
        <dbReference type="ARBA" id="ARBA00004123"/>
    </source>
</evidence>
<dbReference type="GO" id="GO:0000978">
    <property type="term" value="F:RNA polymerase II cis-regulatory region sequence-specific DNA binding"/>
    <property type="evidence" value="ECO:0007669"/>
    <property type="project" value="TreeGrafter"/>
</dbReference>
<evidence type="ECO:0000259" key="6">
    <source>
        <dbReference type="PROSITE" id="PS50066"/>
    </source>
</evidence>
<dbReference type="GO" id="GO:0005634">
    <property type="term" value="C:nucleus"/>
    <property type="evidence" value="ECO:0007669"/>
    <property type="project" value="UniProtKB-SubCell"/>
</dbReference>
<keyword evidence="5" id="KW-0539">Nucleus</keyword>
<dbReference type="GO" id="GO:0045944">
    <property type="term" value="P:positive regulation of transcription by RNA polymerase II"/>
    <property type="evidence" value="ECO:0007669"/>
    <property type="project" value="InterPro"/>
</dbReference>
<dbReference type="GO" id="GO:0000981">
    <property type="term" value="F:DNA-binding transcription factor activity, RNA polymerase II-specific"/>
    <property type="evidence" value="ECO:0007669"/>
    <property type="project" value="InterPro"/>
</dbReference>
<feature type="domain" description="MADS-box" evidence="6">
    <location>
        <begin position="1"/>
        <end position="51"/>
    </location>
</feature>
<dbReference type="InterPro" id="IPR036879">
    <property type="entry name" value="TF_MADSbox_sf"/>
</dbReference>
<dbReference type="Pfam" id="PF00319">
    <property type="entry name" value="SRF-TF"/>
    <property type="match status" value="1"/>
</dbReference>
<keyword evidence="2" id="KW-0805">Transcription regulation</keyword>
<evidence type="ECO:0000256" key="2">
    <source>
        <dbReference type="ARBA" id="ARBA00023015"/>
    </source>
</evidence>
<keyword evidence="3" id="KW-0238">DNA-binding</keyword>
<dbReference type="SUPFAM" id="SSF55455">
    <property type="entry name" value="SRF-like"/>
    <property type="match status" value="1"/>
</dbReference>